<sequence length="205" mass="22164">MLNGPTLYRVAASFALALLLCVGGGGFGHAQEFVYRGGTANGPTVEEYLEQTGPEASFVAHGKLTIDGKSVNCGKRPTVLNPSFDSWGGAFPGFLILNTKKINGLNTQVKLYIYSHECGHQFIGADEVKADLFAIRRGVKWGWLDAQGLEDICTFISQLKGDAVHPPGPARCKLMRARYRELIEGGDRRASSTPPSRAQMLAPPQ</sequence>
<comment type="caution">
    <text evidence="2">The sequence shown here is derived from an EMBL/GenBank/DDBJ whole genome shotgun (WGS) entry which is preliminary data.</text>
</comment>
<evidence type="ECO:0000313" key="2">
    <source>
        <dbReference type="EMBL" id="ODR96040.1"/>
    </source>
</evidence>
<keyword evidence="3" id="KW-1185">Reference proteome</keyword>
<proteinExistence type="predicted"/>
<protein>
    <submittedName>
        <fullName evidence="2">Uncharacterized protein</fullName>
    </submittedName>
</protein>
<accession>A0A1E3VR90</accession>
<evidence type="ECO:0000313" key="3">
    <source>
        <dbReference type="Proteomes" id="UP000094472"/>
    </source>
</evidence>
<name>A0A1E3VR90_9HYPH</name>
<dbReference type="Proteomes" id="UP000094472">
    <property type="component" value="Unassembled WGS sequence"/>
</dbReference>
<dbReference type="OrthoDB" id="6402875at2"/>
<dbReference type="AlphaFoldDB" id="A0A1E3VR90"/>
<feature type="region of interest" description="Disordered" evidence="1">
    <location>
        <begin position="185"/>
        <end position="205"/>
    </location>
</feature>
<dbReference type="EMBL" id="LPWF01000033">
    <property type="protein sequence ID" value="ODR96040.1"/>
    <property type="molecule type" value="Genomic_DNA"/>
</dbReference>
<reference evidence="2 3" key="1">
    <citation type="journal article" date="2016" name="Environ. Microbiol.">
        <title>New Methyloceanibacter diversity from North Sea sediments includes methanotroph containing solely the soluble methane monooxygenase.</title>
        <authorList>
            <person name="Vekeman B."/>
            <person name="Kerckhof F.M."/>
            <person name="Cremers G."/>
            <person name="de Vos P."/>
            <person name="Vandamme P."/>
            <person name="Boon N."/>
            <person name="Op den Camp H.J."/>
            <person name="Heylen K."/>
        </authorList>
    </citation>
    <scope>NUCLEOTIDE SEQUENCE [LARGE SCALE GENOMIC DNA]</scope>
    <source>
        <strain evidence="2 3">R-67175</strain>
    </source>
</reference>
<dbReference type="STRING" id="1774969.AUC69_02145"/>
<organism evidence="2 3">
    <name type="scientific">Methyloceanibacter superfactus</name>
    <dbReference type="NCBI Taxonomy" id="1774969"/>
    <lineage>
        <taxon>Bacteria</taxon>
        <taxon>Pseudomonadati</taxon>
        <taxon>Pseudomonadota</taxon>
        <taxon>Alphaproteobacteria</taxon>
        <taxon>Hyphomicrobiales</taxon>
        <taxon>Hyphomicrobiaceae</taxon>
        <taxon>Methyloceanibacter</taxon>
    </lineage>
</organism>
<gene>
    <name evidence="2" type="ORF">AUC69_02145</name>
</gene>
<evidence type="ECO:0000256" key="1">
    <source>
        <dbReference type="SAM" id="MobiDB-lite"/>
    </source>
</evidence>
<dbReference type="RefSeq" id="WP_069442589.1">
    <property type="nucleotide sequence ID" value="NZ_LPWF01000033.1"/>
</dbReference>